<reference evidence="3" key="1">
    <citation type="submission" date="2016-11" db="EMBL/GenBank/DDBJ databases">
        <authorList>
            <person name="Varghese N."/>
            <person name="Submissions S."/>
        </authorList>
    </citation>
    <scope>NUCLEOTIDE SEQUENCE [LARGE SCALE GENOMIC DNA]</scope>
    <source>
        <strain evidence="3">DSM 24724</strain>
    </source>
</reference>
<name>A0A1M6YZB8_9FLAO</name>
<organism evidence="2 3">
    <name type="scientific">Flavobacterium chilense</name>
    <dbReference type="NCBI Taxonomy" id="946677"/>
    <lineage>
        <taxon>Bacteria</taxon>
        <taxon>Pseudomonadati</taxon>
        <taxon>Bacteroidota</taxon>
        <taxon>Flavobacteriia</taxon>
        <taxon>Flavobacteriales</taxon>
        <taxon>Flavobacteriaceae</taxon>
        <taxon>Flavobacterium</taxon>
    </lineage>
</organism>
<dbReference type="OrthoDB" id="1427124at2"/>
<evidence type="ECO:0008006" key="4">
    <source>
        <dbReference type="Google" id="ProtNLM"/>
    </source>
</evidence>
<dbReference type="EMBL" id="FRBT01000001">
    <property type="protein sequence ID" value="SHL23419.1"/>
    <property type="molecule type" value="Genomic_DNA"/>
</dbReference>
<protein>
    <recommendedName>
        <fullName evidence="4">Lipoprotein</fullName>
    </recommendedName>
</protein>
<dbReference type="PROSITE" id="PS51257">
    <property type="entry name" value="PROKAR_LIPOPROTEIN"/>
    <property type="match status" value="1"/>
</dbReference>
<evidence type="ECO:0000313" key="2">
    <source>
        <dbReference type="EMBL" id="SHL23419.1"/>
    </source>
</evidence>
<dbReference type="AlphaFoldDB" id="A0A1M6YZB8"/>
<accession>A0A1M6YZB8</accession>
<dbReference type="STRING" id="946677.SAMN05444484_101812"/>
<feature type="chain" id="PRO_5009923070" description="Lipoprotein" evidence="1">
    <location>
        <begin position="22"/>
        <end position="226"/>
    </location>
</feature>
<dbReference type="RefSeq" id="WP_068841353.1">
    <property type="nucleotide sequence ID" value="NZ_FRBT01000001.1"/>
</dbReference>
<evidence type="ECO:0000313" key="3">
    <source>
        <dbReference type="Proteomes" id="UP000184028"/>
    </source>
</evidence>
<evidence type="ECO:0000256" key="1">
    <source>
        <dbReference type="SAM" id="SignalP"/>
    </source>
</evidence>
<gene>
    <name evidence="2" type="ORF">SAMN05444484_101812</name>
</gene>
<sequence length="226" mass="26030">MKKNISLLFIFYFLLTSCSFPTYVFQDQKMQSGLDFTSGKWLLNTIDAPYFVNKKLTKNVIDDFNKHLKTSLSYVPTTKGLLLPQNITFNPNRKELSNLKTGTNFDYFINIKAKVVKDEIGAIDYSSHNKLSKEHKNEIVFVMEIYDLNNLEIIYSKTVNGSVHADKDSSSFNFAKTSDGLILGAYKKIRKDIDKKSRQNKISLSNQVILVHFKRLFKPINLGFFI</sequence>
<dbReference type="Proteomes" id="UP000184028">
    <property type="component" value="Unassembled WGS sequence"/>
</dbReference>
<proteinExistence type="predicted"/>
<keyword evidence="1" id="KW-0732">Signal</keyword>
<keyword evidence="3" id="KW-1185">Reference proteome</keyword>
<feature type="signal peptide" evidence="1">
    <location>
        <begin position="1"/>
        <end position="21"/>
    </location>
</feature>